<evidence type="ECO:0000259" key="16">
    <source>
        <dbReference type="Pfam" id="PF00884"/>
    </source>
</evidence>
<dbReference type="Pfam" id="PF12539">
    <property type="entry name" value="Csm1"/>
    <property type="match status" value="1"/>
</dbReference>
<dbReference type="EMBL" id="CAJVPG010000022">
    <property type="protein sequence ID" value="CAG8242269.1"/>
    <property type="molecule type" value="Genomic_DNA"/>
</dbReference>
<dbReference type="InterPro" id="IPR007070">
    <property type="entry name" value="GPI_EtnP_transferase_1"/>
</dbReference>
<dbReference type="Pfam" id="PF04987">
    <property type="entry name" value="PigN"/>
    <property type="match status" value="1"/>
</dbReference>
<keyword evidence="9 15" id="KW-1133">Transmembrane helix</keyword>
<keyword evidence="20" id="KW-1185">Reference proteome</keyword>
<feature type="compositionally biased region" description="Basic and acidic residues" evidence="14">
    <location>
        <begin position="97"/>
        <end position="112"/>
    </location>
</feature>
<dbReference type="GO" id="GO:0006506">
    <property type="term" value="P:GPI anchor biosynthetic process"/>
    <property type="evidence" value="ECO:0007669"/>
    <property type="project" value="UniProtKB-KW"/>
</dbReference>
<evidence type="ECO:0000313" key="19">
    <source>
        <dbReference type="EMBL" id="CAG8242269.1"/>
    </source>
</evidence>
<feature type="compositionally biased region" description="Basic residues" evidence="14">
    <location>
        <begin position="1533"/>
        <end position="1547"/>
    </location>
</feature>
<evidence type="ECO:0000256" key="8">
    <source>
        <dbReference type="ARBA" id="ARBA00022824"/>
    </source>
</evidence>
<gene>
    <name evidence="19" type="ORF">PSALAMII_LOCUS524</name>
</gene>
<dbReference type="FunFam" id="3.90.1150.80:FF:000001">
    <property type="entry name" value="Chromosome segregation protein (Pcs1)"/>
    <property type="match status" value="1"/>
</dbReference>
<dbReference type="InterPro" id="IPR017850">
    <property type="entry name" value="Alkaline_phosphatase_core_sf"/>
</dbReference>
<comment type="pathway">
    <text evidence="2">Glycolipid biosynthesis; glycosylphosphatidylinositol-anchor biosynthesis.</text>
</comment>
<dbReference type="GO" id="GO:0051377">
    <property type="term" value="F:mannose-ethanolamine phosphotransferase activity"/>
    <property type="evidence" value="ECO:0007669"/>
    <property type="project" value="InterPro"/>
</dbReference>
<dbReference type="CDD" id="cd23787">
    <property type="entry name" value="RWD_CSM1"/>
    <property type="match status" value="1"/>
</dbReference>
<evidence type="ECO:0000256" key="4">
    <source>
        <dbReference type="ARBA" id="ARBA00020831"/>
    </source>
</evidence>
<dbReference type="SUPFAM" id="SSF53649">
    <property type="entry name" value="Alkaline phosphatase-like"/>
    <property type="match status" value="1"/>
</dbReference>
<dbReference type="PANTHER" id="PTHR12250">
    <property type="entry name" value="PHOSPHATIDYLINOSITOL GLYCAN, CLASS N"/>
    <property type="match status" value="1"/>
</dbReference>
<feature type="compositionally biased region" description="Basic and acidic residues" evidence="14">
    <location>
        <begin position="1514"/>
        <end position="1524"/>
    </location>
</feature>
<dbReference type="CDD" id="cd16020">
    <property type="entry name" value="GPI_EPT_1"/>
    <property type="match status" value="1"/>
</dbReference>
<dbReference type="InterPro" id="IPR017852">
    <property type="entry name" value="GPI_EtnP_transferase_1_C"/>
</dbReference>
<keyword evidence="7 15" id="KW-0812">Transmembrane</keyword>
<feature type="transmembrane region" description="Helical" evidence="15">
    <location>
        <begin position="1172"/>
        <end position="1190"/>
    </location>
</feature>
<comment type="caution">
    <text evidence="19">The sequence shown here is derived from an EMBL/GenBank/DDBJ whole genome shotgun (WGS) entry which is preliminary data.</text>
</comment>
<keyword evidence="12" id="KW-0961">Cell wall biogenesis/degradation</keyword>
<feature type="transmembrane region" description="Helical" evidence="15">
    <location>
        <begin position="1268"/>
        <end position="1286"/>
    </location>
</feature>
<sequence>MAKRKATSQLSGLIGSDDEDLMLNNEEGPAEPPAKKRRGRPRTSEDAVPEPKPTKPTTRAKKQQAAVAEPEAPAERKSTRRGRPKGSGRPSQDAMAEAEKEETGPNDDTREQENEDPEEPKPTKKPARATKAKAAPAAKRPRTTARAGATKKPQVDDEFEYTPKTARHASPESDEEQQLEPSSVPRAAGPGRQGTEVEETQQIAGLQAGFVEESAIPAPTRRSMSPQKPRAYRPSLHRNPQDSPFKRKSTDSEQGDPELRRRLGELTKKNDALELKYRNLREIGVVEANTNMEKLRKQNEAITTASNELVASLRNELDAQRKLGTQSRGLQKQLKDRDAEIARLKADADEARAQLASAQSEVKALQTKLAAARNTAASLEGASKVPGSAIKGGAANRANAAASAEAAQAAQLAQLKEDLYSDLTGLIIRDVKDKDSENVYDCIQTGINGTLHFHLAVPKESADFDNAEFQYLPLLDANRDRDLVNLLPDFLTVDITFKRGQAAKFYTRVIDALTKRRSLAASNPERRDIMVRLGRVGFLALAVVFHLIYTYSIFDIYFVSPIVSGMQSHGVKRPSGTPAPANRLVLFVADGLRADKAFQAFPDPSPGADPENDELIRLSPFIRSKVLSHGTFGVSHTRVPTESRPGHVALIAGLYEDVSAVTTGWKLNPVDFDSVFNQSRHTWSWGSPDILPMFKEGAVPGRVDADSYSEEAEDFTVDATHLDTWVFDKVHGLFESAKTDPELDRKLRDDKLVFFLHLLGLDTTGHSFRPYSKEYLHNIQVVDRGVEAVTKLVDDFYGDDKTAFVFTADHGMSDTGSHGDGHPDNTRTPLVVWGSGVAHPQYSTSGIAPGHEDGFSADWGFDQVQRHDVAQADVAALMAYLVGLDFPVNSVGQLPLDFISASPEEKAQAALANTRGVLEMYRVKEEQKSNAVIRYVPYEPLSGNHMNSIEYRLENIEASISKGNYDEAIYLSAESFRAALEGLRYLQTYDWLFLRTIVSVGYLGWIAYALTTVIDLHVLHGTSDTHRTTASVSFFSSILAALFSVFLYQGSSWRYYFYAFFPVYFWEEVFARRKALIAGREIVLGHVRSFTGYLKFGLQFLAFLGVMEAMVQSYFHREIFTVCFALGAFWPAVHGFGFIRSHATLTATWALGCGLMSSFTLLPVIKVENIDTITYGGLAMFLTGILYLLFENAIIGSESKAIGRVGSRIIMGIQLGLVLLAVIVTRSSVFSLQARQGLPFGNLVVGWVIFVASLALPFFHRLYPNSNYLHRLMIIFLTFSPTFIILTISWEGLFYFVFCMTIVTWVRLEHAIYVHTKPDAAKQQNASKDHAAKPENIGSTTVDGETFYYRALTLSDVRVALFFFFLLQSAFFSTGNVASISTFSLDSVRRLVPVFDPFAQAALLIVQILIPFAIISANLGILNRRLEVAPSALFMVVMAISDIMTLNFFYMVRDEGSWLDIGMTISHFCIASALCTFVAGLEFLSELLVSGVHFPVITAVGSAVVETIDQATECGHEDRKEPKKPQSNGAKQSKSKSKSKGKGKSTR</sequence>
<feature type="compositionally biased region" description="Basic and acidic residues" evidence="14">
    <location>
        <begin position="244"/>
        <end position="265"/>
    </location>
</feature>
<dbReference type="InterPro" id="IPR037671">
    <property type="entry name" value="PIGN_N"/>
</dbReference>
<evidence type="ECO:0000256" key="11">
    <source>
        <dbReference type="ARBA" id="ARBA00023180"/>
    </source>
</evidence>
<dbReference type="Gene3D" id="3.40.720.10">
    <property type="entry name" value="Alkaline Phosphatase, subunit A"/>
    <property type="match status" value="1"/>
</dbReference>
<accession>A0A9W4I8I5</accession>
<evidence type="ECO:0000256" key="5">
    <source>
        <dbReference type="ARBA" id="ARBA00022502"/>
    </source>
</evidence>
<evidence type="ECO:0000259" key="18">
    <source>
        <dbReference type="Pfam" id="PF12539"/>
    </source>
</evidence>
<reference evidence="19" key="1">
    <citation type="submission" date="2021-07" db="EMBL/GenBank/DDBJ databases">
        <authorList>
            <person name="Branca A.L. A."/>
        </authorList>
    </citation>
    <scope>NUCLEOTIDE SEQUENCE</scope>
</reference>
<evidence type="ECO:0000259" key="17">
    <source>
        <dbReference type="Pfam" id="PF04987"/>
    </source>
</evidence>
<evidence type="ECO:0000256" key="14">
    <source>
        <dbReference type="SAM" id="MobiDB-lite"/>
    </source>
</evidence>
<evidence type="ECO:0000256" key="12">
    <source>
        <dbReference type="ARBA" id="ARBA00023316"/>
    </source>
</evidence>
<feature type="transmembrane region" description="Helical" evidence="15">
    <location>
        <begin position="536"/>
        <end position="559"/>
    </location>
</feature>
<evidence type="ECO:0000256" key="1">
    <source>
        <dbReference type="ARBA" id="ARBA00004477"/>
    </source>
</evidence>
<feature type="region of interest" description="Disordered" evidence="14">
    <location>
        <begin position="1513"/>
        <end position="1547"/>
    </location>
</feature>
<feature type="transmembrane region" description="Helical" evidence="15">
    <location>
        <begin position="1433"/>
        <end position="1452"/>
    </location>
</feature>
<feature type="domain" description="Sulfatase N-terminal" evidence="16">
    <location>
        <begin position="720"/>
        <end position="843"/>
    </location>
</feature>
<dbReference type="GO" id="GO:0005789">
    <property type="term" value="C:endoplasmic reticulum membrane"/>
    <property type="evidence" value="ECO:0007669"/>
    <property type="project" value="UniProtKB-SubCell"/>
</dbReference>
<dbReference type="GO" id="GO:0071555">
    <property type="term" value="P:cell wall organization"/>
    <property type="evidence" value="ECO:0007669"/>
    <property type="project" value="UniProtKB-KW"/>
</dbReference>
<evidence type="ECO:0000256" key="9">
    <source>
        <dbReference type="ARBA" id="ARBA00022989"/>
    </source>
</evidence>
<evidence type="ECO:0000256" key="2">
    <source>
        <dbReference type="ARBA" id="ARBA00004687"/>
    </source>
</evidence>
<evidence type="ECO:0000256" key="3">
    <source>
        <dbReference type="ARBA" id="ARBA00008400"/>
    </source>
</evidence>
<dbReference type="InterPro" id="IPR020981">
    <property type="entry name" value="Csm1/Pcs1_C"/>
</dbReference>
<feature type="domain" description="GPI ethanolamine phosphate transferase 1 C-terminal" evidence="17">
    <location>
        <begin position="981"/>
        <end position="1457"/>
    </location>
</feature>
<feature type="transmembrane region" description="Helical" evidence="15">
    <location>
        <begin position="1398"/>
        <end position="1421"/>
    </location>
</feature>
<feature type="transmembrane region" description="Helical" evidence="15">
    <location>
        <begin position="1146"/>
        <end position="1166"/>
    </location>
</feature>
<evidence type="ECO:0000256" key="10">
    <source>
        <dbReference type="ARBA" id="ARBA00023136"/>
    </source>
</evidence>
<comment type="similarity">
    <text evidence="3">Belongs to the PIGG/PIGN/PIGO family. PIGN subfamily.</text>
</comment>
<organism evidence="19 20">
    <name type="scientific">Penicillium salamii</name>
    <dbReference type="NCBI Taxonomy" id="1612424"/>
    <lineage>
        <taxon>Eukaryota</taxon>
        <taxon>Fungi</taxon>
        <taxon>Dikarya</taxon>
        <taxon>Ascomycota</taxon>
        <taxon>Pezizomycotina</taxon>
        <taxon>Eurotiomycetes</taxon>
        <taxon>Eurotiomycetidae</taxon>
        <taxon>Eurotiales</taxon>
        <taxon>Aspergillaceae</taxon>
        <taxon>Penicillium</taxon>
    </lineage>
</organism>
<feature type="transmembrane region" description="Helical" evidence="15">
    <location>
        <begin position="1359"/>
        <end position="1378"/>
    </location>
</feature>
<dbReference type="Proteomes" id="UP001152649">
    <property type="component" value="Unassembled WGS sequence"/>
</dbReference>
<dbReference type="InterPro" id="IPR000917">
    <property type="entry name" value="Sulfatase_N"/>
</dbReference>
<evidence type="ECO:0000256" key="7">
    <source>
        <dbReference type="ARBA" id="ARBA00022692"/>
    </source>
</evidence>
<feature type="transmembrane region" description="Helical" evidence="15">
    <location>
        <begin position="1119"/>
        <end position="1139"/>
    </location>
</feature>
<feature type="transmembrane region" description="Helical" evidence="15">
    <location>
        <begin position="1238"/>
        <end position="1256"/>
    </location>
</feature>
<feature type="compositionally biased region" description="Low complexity" evidence="14">
    <location>
        <begin position="132"/>
        <end position="152"/>
    </location>
</feature>
<keyword evidence="11" id="KW-0325">Glycoprotein</keyword>
<dbReference type="Gene3D" id="3.90.1150.80">
    <property type="match status" value="1"/>
</dbReference>
<feature type="transmembrane region" description="Helical" evidence="15">
    <location>
        <begin position="992"/>
        <end position="1018"/>
    </location>
</feature>
<dbReference type="InterPro" id="IPR038608">
    <property type="entry name" value="Csm1/Pcs1_C_sf"/>
</dbReference>
<evidence type="ECO:0000256" key="6">
    <source>
        <dbReference type="ARBA" id="ARBA00022679"/>
    </source>
</evidence>
<comment type="function">
    <text evidence="13">Ethanolamine phosphate transferase involved in glycosylphosphatidylinositol-anchor biosynthesis. Transfers ethanolamine phosphate to the first alpha-1,4-linked mannose of the glycosylphosphatidylinositol precursor of GPI-anchor.</text>
</comment>
<proteinExistence type="inferred from homology"/>
<dbReference type="FunFam" id="3.40.720.10:FF:000015">
    <property type="entry name" value="GPI ethanolamine phosphate transferase 1"/>
    <property type="match status" value="1"/>
</dbReference>
<feature type="region of interest" description="Disordered" evidence="14">
    <location>
        <begin position="1"/>
        <end position="265"/>
    </location>
</feature>
<comment type="subcellular location">
    <subcellularLocation>
        <location evidence="1">Endoplasmic reticulum membrane</location>
        <topology evidence="1">Multi-pass membrane protein</topology>
    </subcellularLocation>
</comment>
<keyword evidence="5" id="KW-0337">GPI-anchor biosynthesis</keyword>
<evidence type="ECO:0000256" key="15">
    <source>
        <dbReference type="SAM" id="Phobius"/>
    </source>
</evidence>
<feature type="transmembrane region" description="Helical" evidence="15">
    <location>
        <begin position="1464"/>
        <end position="1484"/>
    </location>
</feature>
<keyword evidence="10 15" id="KW-0472">Membrane</keyword>
<dbReference type="Pfam" id="PF00884">
    <property type="entry name" value="Sulfatase"/>
    <property type="match status" value="1"/>
</dbReference>
<feature type="transmembrane region" description="Helical" evidence="15">
    <location>
        <begin position="1030"/>
        <end position="1049"/>
    </location>
</feature>
<keyword evidence="6" id="KW-0808">Transferase</keyword>
<feature type="transmembrane region" description="Helical" evidence="15">
    <location>
        <begin position="1211"/>
        <end position="1232"/>
    </location>
</feature>
<evidence type="ECO:0000256" key="13">
    <source>
        <dbReference type="ARBA" id="ARBA00024850"/>
    </source>
</evidence>
<protein>
    <recommendedName>
        <fullName evidence="4">GPI ethanolamine phosphate transferase 1</fullName>
    </recommendedName>
</protein>
<dbReference type="OrthoDB" id="2748310at2759"/>
<dbReference type="PANTHER" id="PTHR12250:SF0">
    <property type="entry name" value="GPI ETHANOLAMINE PHOSPHATE TRANSFERASE 1"/>
    <property type="match status" value="1"/>
</dbReference>
<name>A0A9W4I8I5_9EURO</name>
<keyword evidence="8" id="KW-0256">Endoplasmic reticulum</keyword>
<evidence type="ECO:0000313" key="20">
    <source>
        <dbReference type="Proteomes" id="UP001152649"/>
    </source>
</evidence>
<feature type="domain" description="Monopolin complex subunit Csm1/Pcs1 C-terminal" evidence="18">
    <location>
        <begin position="414"/>
        <end position="499"/>
    </location>
</feature>